<protein>
    <submittedName>
        <fullName evidence="1">Uncharacterized protein</fullName>
    </submittedName>
</protein>
<dbReference type="EMBL" id="SIHJ01000002">
    <property type="protein sequence ID" value="TWT33742.1"/>
    <property type="molecule type" value="Genomic_DNA"/>
</dbReference>
<name>A0A5C5V7M3_9BACT</name>
<accession>A0A5C5V7M3</accession>
<dbReference type="AlphaFoldDB" id="A0A5C5V7M3"/>
<comment type="caution">
    <text evidence="1">The sequence shown here is derived from an EMBL/GenBank/DDBJ whole genome shotgun (WGS) entry which is preliminary data.</text>
</comment>
<reference evidence="1 2" key="1">
    <citation type="submission" date="2019-02" db="EMBL/GenBank/DDBJ databases">
        <title>Deep-cultivation of Planctomycetes and their phenomic and genomic characterization uncovers novel biology.</title>
        <authorList>
            <person name="Wiegand S."/>
            <person name="Jogler M."/>
            <person name="Boedeker C."/>
            <person name="Pinto D."/>
            <person name="Vollmers J."/>
            <person name="Rivas-Marin E."/>
            <person name="Kohn T."/>
            <person name="Peeters S.H."/>
            <person name="Heuer A."/>
            <person name="Rast P."/>
            <person name="Oberbeckmann S."/>
            <person name="Bunk B."/>
            <person name="Jeske O."/>
            <person name="Meyerdierks A."/>
            <person name="Storesund J.E."/>
            <person name="Kallscheuer N."/>
            <person name="Luecker S."/>
            <person name="Lage O.M."/>
            <person name="Pohl T."/>
            <person name="Merkel B.J."/>
            <person name="Hornburger P."/>
            <person name="Mueller R.-W."/>
            <person name="Bruemmer F."/>
            <person name="Labrenz M."/>
            <person name="Spormann A.M."/>
            <person name="Op Den Camp H."/>
            <person name="Overmann J."/>
            <person name="Amann R."/>
            <person name="Jetten M.S.M."/>
            <person name="Mascher T."/>
            <person name="Medema M.H."/>
            <person name="Devos D.P."/>
            <person name="Kaster A.-K."/>
            <person name="Ovreas L."/>
            <person name="Rohde M."/>
            <person name="Galperin M.Y."/>
            <person name="Jogler C."/>
        </authorList>
    </citation>
    <scope>NUCLEOTIDE SEQUENCE [LARGE SCALE GENOMIC DNA]</scope>
    <source>
        <strain evidence="1 2">KOR34</strain>
    </source>
</reference>
<organism evidence="1 2">
    <name type="scientific">Posidoniimonas corsicana</name>
    <dbReference type="NCBI Taxonomy" id="1938618"/>
    <lineage>
        <taxon>Bacteria</taxon>
        <taxon>Pseudomonadati</taxon>
        <taxon>Planctomycetota</taxon>
        <taxon>Planctomycetia</taxon>
        <taxon>Pirellulales</taxon>
        <taxon>Lacipirellulaceae</taxon>
        <taxon>Posidoniimonas</taxon>
    </lineage>
</organism>
<evidence type="ECO:0000313" key="1">
    <source>
        <dbReference type="EMBL" id="TWT33742.1"/>
    </source>
</evidence>
<proteinExistence type="predicted"/>
<sequence>MPAAMPVPAHSTPVCRQPPAPLPQGVTRCRHAGPATTLEDCAAVRLELHKPDGRGTLAWILWREPTRKAVRVRPLTAARITQLRPGDRVEVAGLEYTVAGLEVWR</sequence>
<keyword evidence="2" id="KW-1185">Reference proteome</keyword>
<evidence type="ECO:0000313" key="2">
    <source>
        <dbReference type="Proteomes" id="UP000316714"/>
    </source>
</evidence>
<gene>
    <name evidence="1" type="ORF">KOR34_35750</name>
</gene>
<dbReference type="Proteomes" id="UP000316714">
    <property type="component" value="Unassembled WGS sequence"/>
</dbReference>